<feature type="region of interest" description="Disordered" evidence="1">
    <location>
        <begin position="372"/>
        <end position="409"/>
    </location>
</feature>
<feature type="compositionally biased region" description="Acidic residues" evidence="1">
    <location>
        <begin position="131"/>
        <end position="147"/>
    </location>
</feature>
<name>A0A1I7T2J2_9PELO</name>
<reference evidence="3" key="1">
    <citation type="submission" date="2016-11" db="UniProtKB">
        <authorList>
            <consortium name="WormBaseParasite"/>
        </authorList>
    </citation>
    <scope>IDENTIFICATION</scope>
</reference>
<keyword evidence="2" id="KW-1185">Reference proteome</keyword>
<sequence>MQNLTVELFARDKNTRRQLLDEALAVPATVIDSAPLTTSSVDPVSSPPPEPIHELVQVLLAPETNDPTPPKSKSSKKSSHPKSKSNSKKLGNEKNSEPKTEESCSIENSKPNMSDETNPIENDHSKPTSLVEEEPINDDSFAVEEIETEKKEVTEEKETVNSVIETPILDTTPSVDVSSPIPKSLVDEDHDTYVTPPPLQRVPYDAPPCRLANIRAVTESMNIAAIPSQPHHSPQQEPMSFAACVRKQPSIESMSVSPSPYAKFDGKSSPFGSGTNPFNHQGGFGGFSRDPNKTTNPFANRRRFNDFDSSSNTSNSRTFQSDRPEQTRDLSDGFSSPNSKPNGFMNRGIPRESPSSGLLPNWYKGRSFSTASSHYPFSQRTNSSGHFPSFSKPSHSTSLNIPSHGHVEDLDGFLASSTQSNPFFTKRSDLNMK</sequence>
<dbReference type="Proteomes" id="UP000095282">
    <property type="component" value="Unplaced"/>
</dbReference>
<feature type="compositionally biased region" description="Polar residues" evidence="1">
    <location>
        <begin position="161"/>
        <end position="177"/>
    </location>
</feature>
<dbReference type="AlphaFoldDB" id="A0A1I7T2J2"/>
<feature type="compositionally biased region" description="Basic and acidic residues" evidence="1">
    <location>
        <begin position="90"/>
        <end position="102"/>
    </location>
</feature>
<feature type="compositionally biased region" description="Polar residues" evidence="1">
    <location>
        <begin position="103"/>
        <end position="120"/>
    </location>
</feature>
<feature type="compositionally biased region" description="Basic and acidic residues" evidence="1">
    <location>
        <begin position="148"/>
        <end position="159"/>
    </location>
</feature>
<dbReference type="WBParaSite" id="Csp11.Scaffold478.g1804.t1">
    <property type="protein sequence ID" value="Csp11.Scaffold478.g1804.t1"/>
    <property type="gene ID" value="Csp11.Scaffold478.g1804"/>
</dbReference>
<feature type="compositionally biased region" description="Low complexity" evidence="1">
    <location>
        <begin position="307"/>
        <end position="319"/>
    </location>
</feature>
<organism evidence="2 3">
    <name type="scientific">Caenorhabditis tropicalis</name>
    <dbReference type="NCBI Taxonomy" id="1561998"/>
    <lineage>
        <taxon>Eukaryota</taxon>
        <taxon>Metazoa</taxon>
        <taxon>Ecdysozoa</taxon>
        <taxon>Nematoda</taxon>
        <taxon>Chromadorea</taxon>
        <taxon>Rhabditida</taxon>
        <taxon>Rhabditina</taxon>
        <taxon>Rhabditomorpha</taxon>
        <taxon>Rhabditoidea</taxon>
        <taxon>Rhabditidae</taxon>
        <taxon>Peloderinae</taxon>
        <taxon>Caenorhabditis</taxon>
    </lineage>
</organism>
<dbReference type="eggNOG" id="ENOG502S823">
    <property type="taxonomic scope" value="Eukaryota"/>
</dbReference>
<evidence type="ECO:0000313" key="3">
    <source>
        <dbReference type="WBParaSite" id="Csp11.Scaffold478.g1804.t1"/>
    </source>
</evidence>
<feature type="compositionally biased region" description="Basic residues" evidence="1">
    <location>
        <begin position="73"/>
        <end position="87"/>
    </location>
</feature>
<feature type="compositionally biased region" description="Polar residues" evidence="1">
    <location>
        <begin position="270"/>
        <end position="279"/>
    </location>
</feature>
<feature type="region of interest" description="Disordered" evidence="1">
    <location>
        <begin position="28"/>
        <end position="206"/>
    </location>
</feature>
<feature type="compositionally biased region" description="Basic and acidic residues" evidence="1">
    <location>
        <begin position="320"/>
        <end position="331"/>
    </location>
</feature>
<feature type="region of interest" description="Disordered" evidence="1">
    <location>
        <begin position="253"/>
        <end position="358"/>
    </location>
</feature>
<evidence type="ECO:0000313" key="2">
    <source>
        <dbReference type="Proteomes" id="UP000095282"/>
    </source>
</evidence>
<feature type="compositionally biased region" description="Polar residues" evidence="1">
    <location>
        <begin position="372"/>
        <end position="401"/>
    </location>
</feature>
<evidence type="ECO:0000256" key="1">
    <source>
        <dbReference type="SAM" id="MobiDB-lite"/>
    </source>
</evidence>
<accession>A0A1I7T2J2</accession>
<protein>
    <submittedName>
        <fullName evidence="3">Uncharacterized protein</fullName>
    </submittedName>
</protein>
<proteinExistence type="predicted"/>
<dbReference type="STRING" id="1561998.A0A1I7T2J2"/>